<feature type="compositionally biased region" description="Basic and acidic residues" evidence="2">
    <location>
        <begin position="708"/>
        <end position="718"/>
    </location>
</feature>
<evidence type="ECO:0000256" key="1">
    <source>
        <dbReference type="SAM" id="Coils"/>
    </source>
</evidence>
<dbReference type="GO" id="GO:0015074">
    <property type="term" value="P:DNA integration"/>
    <property type="evidence" value="ECO:0007669"/>
    <property type="project" value="InterPro"/>
</dbReference>
<dbReference type="PROSITE" id="PS50994">
    <property type="entry name" value="INTEGRASE"/>
    <property type="match status" value="1"/>
</dbReference>
<feature type="compositionally biased region" description="Polar residues" evidence="2">
    <location>
        <begin position="24"/>
        <end position="40"/>
    </location>
</feature>
<evidence type="ECO:0000313" key="6">
    <source>
        <dbReference type="EMBL" id="CAL4772069.1"/>
    </source>
</evidence>
<accession>A0A9P1FSE7</accession>
<comment type="caution">
    <text evidence="5">The sequence shown here is derived from an EMBL/GenBank/DDBJ whole genome shotgun (WGS) entry which is preliminary data.</text>
</comment>
<feature type="compositionally biased region" description="Basic and acidic residues" evidence="2">
    <location>
        <begin position="3023"/>
        <end position="3037"/>
    </location>
</feature>
<gene>
    <name evidence="5" type="ORF">C1SCF055_LOCUS12276</name>
</gene>
<evidence type="ECO:0000256" key="3">
    <source>
        <dbReference type="SAM" id="Phobius"/>
    </source>
</evidence>
<feature type="compositionally biased region" description="Basic and acidic residues" evidence="2">
    <location>
        <begin position="2060"/>
        <end position="2072"/>
    </location>
</feature>
<dbReference type="InterPro" id="IPR001584">
    <property type="entry name" value="Integrase_cat-core"/>
</dbReference>
<feature type="region of interest" description="Disordered" evidence="2">
    <location>
        <begin position="670"/>
        <end position="734"/>
    </location>
</feature>
<reference evidence="5" key="1">
    <citation type="submission" date="2022-10" db="EMBL/GenBank/DDBJ databases">
        <authorList>
            <person name="Chen Y."/>
            <person name="Dougan E. K."/>
            <person name="Chan C."/>
            <person name="Rhodes N."/>
            <person name="Thang M."/>
        </authorList>
    </citation>
    <scope>NUCLEOTIDE SEQUENCE</scope>
</reference>
<feature type="region of interest" description="Disordered" evidence="2">
    <location>
        <begin position="3021"/>
        <end position="3058"/>
    </location>
</feature>
<evidence type="ECO:0000256" key="2">
    <source>
        <dbReference type="SAM" id="MobiDB-lite"/>
    </source>
</evidence>
<dbReference type="Gene3D" id="3.30.420.10">
    <property type="entry name" value="Ribonuclease H-like superfamily/Ribonuclease H"/>
    <property type="match status" value="1"/>
</dbReference>
<dbReference type="Proteomes" id="UP001152797">
    <property type="component" value="Unassembled WGS sequence"/>
</dbReference>
<organism evidence="5">
    <name type="scientific">Cladocopium goreaui</name>
    <dbReference type="NCBI Taxonomy" id="2562237"/>
    <lineage>
        <taxon>Eukaryota</taxon>
        <taxon>Sar</taxon>
        <taxon>Alveolata</taxon>
        <taxon>Dinophyceae</taxon>
        <taxon>Suessiales</taxon>
        <taxon>Symbiodiniaceae</taxon>
        <taxon>Cladocopium</taxon>
    </lineage>
</organism>
<name>A0A9P1FSE7_9DINO</name>
<feature type="region of interest" description="Disordered" evidence="2">
    <location>
        <begin position="558"/>
        <end position="617"/>
    </location>
</feature>
<dbReference type="EMBL" id="CAMXCT030000915">
    <property type="protein sequence ID" value="CAL4772069.1"/>
    <property type="molecule type" value="Genomic_DNA"/>
</dbReference>
<feature type="transmembrane region" description="Helical" evidence="3">
    <location>
        <begin position="2822"/>
        <end position="2840"/>
    </location>
</feature>
<feature type="compositionally biased region" description="Acidic residues" evidence="2">
    <location>
        <begin position="3047"/>
        <end position="3058"/>
    </location>
</feature>
<feature type="domain" description="Integrase catalytic" evidence="4">
    <location>
        <begin position="1596"/>
        <end position="1778"/>
    </location>
</feature>
<evidence type="ECO:0000259" key="4">
    <source>
        <dbReference type="PROSITE" id="PS50994"/>
    </source>
</evidence>
<feature type="region of interest" description="Disordered" evidence="2">
    <location>
        <begin position="2039"/>
        <end position="2075"/>
    </location>
</feature>
<keyword evidence="3" id="KW-1133">Transmembrane helix</keyword>
<reference evidence="6 7" key="2">
    <citation type="submission" date="2024-05" db="EMBL/GenBank/DDBJ databases">
        <authorList>
            <person name="Chen Y."/>
            <person name="Shah S."/>
            <person name="Dougan E. K."/>
            <person name="Thang M."/>
            <person name="Chan C."/>
        </authorList>
    </citation>
    <scope>NUCLEOTIDE SEQUENCE [LARGE SCALE GENOMIC DNA]</scope>
</reference>
<dbReference type="EMBL" id="CAMXCT010000915">
    <property type="protein sequence ID" value="CAI3984757.1"/>
    <property type="molecule type" value="Genomic_DNA"/>
</dbReference>
<dbReference type="EMBL" id="CAMXCT020000915">
    <property type="protein sequence ID" value="CAL1138132.1"/>
    <property type="molecule type" value="Genomic_DNA"/>
</dbReference>
<dbReference type="GO" id="GO:0003676">
    <property type="term" value="F:nucleic acid binding"/>
    <property type="evidence" value="ECO:0007669"/>
    <property type="project" value="InterPro"/>
</dbReference>
<evidence type="ECO:0000313" key="7">
    <source>
        <dbReference type="Proteomes" id="UP001152797"/>
    </source>
</evidence>
<keyword evidence="7" id="KW-1185">Reference proteome</keyword>
<sequence>MDACMLPRSPWFDPVRNRNDEIIRNSQPATRASSRTNQASEACESKLDDVAQRIDGFKEALRRRATVEQEHGDLALQIKQQRAEVRHRERELAMELARVDNDLASFKAKLASLKSQQSAESLAVLQRASTPLAVEMQWATRHSDSAGAHRIVSPVTVSPLPELLHPKPSEVIAAKLQIGCLARGALRLGSSRSRTTSPTSWALLHPCWLLRHLPGWSAHHWLLGFVVDYLDFADNTLAFPVYLLTVHFAFDLAGLVSVYLLGILSDKGDGTMTSPPTTGSIPLQEFRRDIPPGWTPGDSAYPLRLYFDKLKLWYRICNLDDEIIGPLIAGRLYGRAAKIALNLRVPRPDGGFDTGDAALARLSVDEVRDPQSGNIIQSHIPSGVQYLTAALKAAFGQQDQDLATQALEKFFNISRNKMTLAEYSVEFESRLDEASDRAGLQLNEVGRFFLFFKHSGLSAKTVDDIKLQIGGDYTRFQEARALALRLSPNRNDDTTEIFYGDNNEEENYDLDYWYGDHDDDDGWWQYYDADDGWYDYDGSAGIWYDCYEDDQWYEDYGEASNEEVPQMPATDKNEEKNEDDAAYYKGKGKDNDGKNNYQKGKGYKGKGKGKSYGGKSKGSWGWRPYYKGKGKKGKSLKGKGYGKRSWYASSSSATASTNFNGYGETYKKDTSKGLDIGAGVPNSNTSLPKPGNSPKEYSIHGLSEDEEIIKLERVERTRSSSTSDELAEDDKKEKKDKKHATAFSFVSCFYDTHEYFVVRGQKRQGLIVDPGAASGLIGSETLRELLNNCVEPYGLADQVEIKKDKTSPVSGISGMSDRTLGQVTSPLVTNGQSISFTGEVLGGEGSLCPALIGNPSLRRMSSVIFCNYFEDGDGLLTVDMDADNHNDQEISKVKLFRLLLTESGHYLLPTDEPTKHKLRDGIKQDVTAFFNKEKNGAKHSKYEHVSHQGILPGADAPSAQLEHHVQNDKELTKPCDTFEKGFQQFHSEDDFPQYKEDILPNDMDQAKLRKRYRAIPEEYYSKSGLRPITPNNFQKWFSRAKGRGLKWHFWEVCSGSGRLSLTLLLAGLVIGFPVDARYGWNLRNSDHQHMLDMARQEFQPGVIHHSPDCGPWSVSANTKDPETKHCERLQEQPSIAWVQQSCEDQSRHDRGYLVEQPWGSAMWRDDNESPLRLDKIPENRAKQRCDQCMHDLRDEKDMFIQKATGFGANFKLVKTALRCSGHRGKTHSHLQGQAPNGLSRTAMAAVYPKTMCQRVKQDIINFLQKKNLLKIKLWPQDLCWFTSPSFYECVRCTLGRACPKDIEHSMIPGQCRHGKYAAGTNPRLQKLEDKDPMKRWKDSANKESYEQVIVDNNTGQELTVSASHYIKRLLMETVHNALGLFGEAAQRQVDYSHWIENAVTMALYKEIFQEHMQVKAVKVELRPFNKTPSNPRVASSTAYLRIHITGHVKHWTIQPVEDMREMSVNQINEAIDEENWMVTIYGQEVGAEKPEDSGVPAIEDVIYEEEEFAVQDRKELAPIKPNYNLRRVLERLPKLVENGDITKAKQLLLGLHERLWHTPIADFESLLRRAGQPTEVINLARESVLSCPICRKYIRLPNRPQLRSRCITHFNVVIQIDLFKFDDLWHMIMVDEATRFKLCDVIEGQDAEHLLNCLLRNWIHMFGPPGKVTMDQQMSLMSHETGAEFERLGMERCPKGTTAGQGAEQHTGTGLVERHIQLLKLSMYKLKAELSRQGLVHEPQDLCRECAMAHNITLNYKGVTPSMAVYGILPRGFYEIDSAGILTSSGSTETDVTPFEKAIRIRQTALAQTQQAIIEDRVARASRTRPHQLALDELIPGTSEIEFCREVQGDPGWRGPALLLRLDADEGTAVIQYQGKPYLVALRHIRPYRGIFHVAFPSEDTQTALNRLMRYVESLVDYKIYTYGWLQRRNGAWVKLPKDDYHIKQVMAWATTVSTSMRKATLHGIMMGKSLKTFKPPHNTTGTLVVWLRGGANFSIQECHNANHLKAKKFSTYAKEEICIIYFYYYNPIIEGENAIEEKQKQPPSTKLNDDGQQPAASMDVDKENKKREGPDSRTVVIAPERKKQKTCLVRGAGVSEYGYDIMTVTTRNFLLHHYERERAQLPVLFNIQYKKHHTASACLRTAKIFKVDEETQNINEEDITPDIWKKVDAADRDELKQFIDEKAFKKIHRSQITSDMVTIDARWVRKWKRNPDRTYKIKSRLCARGFLDSQKDQLTTRSTTATRLSQRMLVNQAACVPERTLESLDVAGAFLKGFTFQEIQKALKELGIHAPTRVVVVFPAMNVFRHLAELSPDFAIAEGQEHNYGLICVKPVYGLNDAPLAWQLCLHQFVKSTGGERSQLDENWFSWKEDGRLVAAATTHVDDIALTAPIKWMTNMYNAFVKRFGRVTRQQLPFTHCGCEYTKVKNGYKISQQEFAEKLKPAPIPKRGDEERLTKEETSDLRSILGALLWLSATRLDIIADLSVLQSRLTVAEVKDLKQANQILDKVNEFKETGLYYCHFKGQHQRLMCIHDASSASKGRHYAQEGVLIGLSDDAFRDKTMNHETVFDDYNVKEHNGIFHVLHASGGKAKRVSYSTSHAETLSMVGGLEASTLIMIRLSEIYHVDRSPSLKQLISIQESGNPDLPIDFYGDCKDLWELVTGLRTLPQDKGQRLYVLGIKEARLNGKMRQIVLVPTECMTSDALTKPLVHKNLLEVMTAGVVSFHNVDNHPVTARILPTLQEYSEHDIIKTDDEILEDVKKNPDNVRIGHASILLGMVATGSFTMKTLLASTMMSAAAAYDIEYDETEGRYIQNNEKVQDKSYAGVYIMIFVTVLIAINLDKMISYITRKAKETHNKKFVVKSEPEDEDQPMDVDDPSTLMEVDEDDLAQHYRVLRKRVRKLEIENDELQVTARIKQDAADGFKEQYEEKFTEAKSWEDYSEKVCQDLARFKRDLEDTRHDRDNYASRLDEMLDQRQQFLSERNEYHERYEELREKHDKLMEDFQTQKTVVASSARHMAFLQDKAKETEEREKRQRDSQALFQQHEEVDDPQEEAGEG</sequence>
<feature type="region of interest" description="Disordered" evidence="2">
    <location>
        <begin position="22"/>
        <end position="42"/>
    </location>
</feature>
<keyword evidence="3" id="KW-0812">Transmembrane</keyword>
<feature type="compositionally biased region" description="Polar residues" evidence="2">
    <location>
        <begin position="2042"/>
        <end position="2056"/>
    </location>
</feature>
<keyword evidence="1" id="KW-0175">Coiled coil</keyword>
<feature type="coiled-coil region" evidence="1">
    <location>
        <begin position="2892"/>
        <end position="2919"/>
    </location>
</feature>
<keyword evidence="3" id="KW-0472">Membrane</keyword>
<protein>
    <recommendedName>
        <fullName evidence="4">Integrase catalytic domain-containing protein</fullName>
    </recommendedName>
</protein>
<evidence type="ECO:0000313" key="5">
    <source>
        <dbReference type="EMBL" id="CAI3984757.1"/>
    </source>
</evidence>
<dbReference type="InterPro" id="IPR036397">
    <property type="entry name" value="RNaseH_sf"/>
</dbReference>
<proteinExistence type="predicted"/>